<reference evidence="4" key="1">
    <citation type="submission" date="2020-10" db="EMBL/GenBank/DDBJ databases">
        <authorList>
            <person name="Han B."/>
            <person name="Lu T."/>
            <person name="Zhao Q."/>
            <person name="Huang X."/>
            <person name="Zhao Y."/>
        </authorList>
    </citation>
    <scope>NUCLEOTIDE SEQUENCE</scope>
</reference>
<organism evidence="4 5">
    <name type="scientific">Miscanthus lutarioriparius</name>
    <dbReference type="NCBI Taxonomy" id="422564"/>
    <lineage>
        <taxon>Eukaryota</taxon>
        <taxon>Viridiplantae</taxon>
        <taxon>Streptophyta</taxon>
        <taxon>Embryophyta</taxon>
        <taxon>Tracheophyta</taxon>
        <taxon>Spermatophyta</taxon>
        <taxon>Magnoliopsida</taxon>
        <taxon>Liliopsida</taxon>
        <taxon>Poales</taxon>
        <taxon>Poaceae</taxon>
        <taxon>PACMAD clade</taxon>
        <taxon>Panicoideae</taxon>
        <taxon>Andropogonodae</taxon>
        <taxon>Andropogoneae</taxon>
        <taxon>Saccharinae</taxon>
        <taxon>Miscanthus</taxon>
    </lineage>
</organism>
<protein>
    <submittedName>
        <fullName evidence="4">Uncharacterized protein</fullName>
    </submittedName>
</protein>
<evidence type="ECO:0000256" key="2">
    <source>
        <dbReference type="ARBA" id="ARBA00022679"/>
    </source>
</evidence>
<evidence type="ECO:0000313" key="4">
    <source>
        <dbReference type="EMBL" id="CAD6226327.1"/>
    </source>
</evidence>
<proteinExistence type="inferred from homology"/>
<feature type="compositionally biased region" description="Basic and acidic residues" evidence="3">
    <location>
        <begin position="482"/>
        <end position="493"/>
    </location>
</feature>
<sequence length="525" mass="57693">MMWIISWISVRIHTSIKLQEEDYHSWQKSNKRESSPLHIVVFSWLAFGHITPFLELSEQLAKRGHFVTFVSAPRNLAKLRPVAADVRPRIRLVSLPLPLVDGLPDGAESTADVPPEKVELLKIAFDGLAAPFASFLAEACADGEAREGHSKKPDWIILDFAQHWLPPIAEEHKARTYHRHSTFSYFVRVSDRPSPWQVQVPCAVFLIFPAACVAFVGPKELNDAHPPSAAEDFTVPPPWIPSPSCLAFRGHEAEWTAGGWQPNASGISDVGRIWETTQRCPLIVCRCSHEVDGPLCPLLGDLYRKPVLPTGLLAPYEAAVRAAAADGEGEHDDEESARLMRWLDAQPERSVLYVAFGSEAPLTPAHVRALALGLELAGVRFLWALRKPVGGEQPQLPVGFEGRVGRRGVVRVGWVPQVRVLAHAAVSAFMTHVAWSSLMESFLFGHPLVMLPLFADQGLTARLMTERRVGLEVPWDDCGSEFPRRGRREDRAAGDGGGGRQGVLAQRQGIAGGSLGHSDAGALHR</sequence>
<name>A0A811NMH4_9POAL</name>
<comment type="caution">
    <text evidence="4">The sequence shown here is derived from an EMBL/GenBank/DDBJ whole genome shotgun (WGS) entry which is preliminary data.</text>
</comment>
<keyword evidence="2" id="KW-0808">Transferase</keyword>
<dbReference type="GO" id="GO:0035251">
    <property type="term" value="F:UDP-glucosyltransferase activity"/>
    <property type="evidence" value="ECO:0007669"/>
    <property type="project" value="InterPro"/>
</dbReference>
<dbReference type="Proteomes" id="UP000604825">
    <property type="component" value="Unassembled WGS sequence"/>
</dbReference>
<evidence type="ECO:0000256" key="1">
    <source>
        <dbReference type="ARBA" id="ARBA00009995"/>
    </source>
</evidence>
<comment type="similarity">
    <text evidence="1">Belongs to the UDP-glycosyltransferase family.</text>
</comment>
<dbReference type="OrthoDB" id="5835829at2759"/>
<dbReference type="SUPFAM" id="SSF53756">
    <property type="entry name" value="UDP-Glycosyltransferase/glycogen phosphorylase"/>
    <property type="match status" value="1"/>
</dbReference>
<dbReference type="InterPro" id="IPR050481">
    <property type="entry name" value="UDP-glycosyltransf_plant"/>
</dbReference>
<dbReference type="FunFam" id="3.40.50.2000:FF:000037">
    <property type="entry name" value="Glycosyltransferase"/>
    <property type="match status" value="1"/>
</dbReference>
<dbReference type="PANTHER" id="PTHR48049">
    <property type="entry name" value="GLYCOSYLTRANSFERASE"/>
    <property type="match status" value="1"/>
</dbReference>
<gene>
    <name evidence="4" type="ORF">NCGR_LOCUS18186</name>
</gene>
<evidence type="ECO:0000256" key="3">
    <source>
        <dbReference type="SAM" id="MobiDB-lite"/>
    </source>
</evidence>
<dbReference type="InterPro" id="IPR002213">
    <property type="entry name" value="UDP_glucos_trans"/>
</dbReference>
<dbReference type="CDD" id="cd03784">
    <property type="entry name" value="GT1_Gtf-like"/>
    <property type="match status" value="1"/>
</dbReference>
<dbReference type="Pfam" id="PF00201">
    <property type="entry name" value="UDPGT"/>
    <property type="match status" value="1"/>
</dbReference>
<accession>A0A811NMH4</accession>
<keyword evidence="5" id="KW-1185">Reference proteome</keyword>
<dbReference type="AlphaFoldDB" id="A0A811NMH4"/>
<dbReference type="PANTHER" id="PTHR48049:SF71">
    <property type="entry name" value="OS03G0757000 PROTEIN"/>
    <property type="match status" value="1"/>
</dbReference>
<feature type="region of interest" description="Disordered" evidence="3">
    <location>
        <begin position="480"/>
        <end position="503"/>
    </location>
</feature>
<dbReference type="EMBL" id="CAJGYO010000004">
    <property type="protein sequence ID" value="CAD6226327.1"/>
    <property type="molecule type" value="Genomic_DNA"/>
</dbReference>
<evidence type="ECO:0000313" key="5">
    <source>
        <dbReference type="Proteomes" id="UP000604825"/>
    </source>
</evidence>
<dbReference type="Gene3D" id="3.40.50.2000">
    <property type="entry name" value="Glycogen Phosphorylase B"/>
    <property type="match status" value="3"/>
</dbReference>